<dbReference type="PANTHER" id="PTHR42711">
    <property type="entry name" value="ABC TRANSPORTER ATP-BINDING PROTEIN"/>
    <property type="match status" value="1"/>
</dbReference>
<dbReference type="Proteomes" id="UP000604730">
    <property type="component" value="Unassembled WGS sequence"/>
</dbReference>
<evidence type="ECO:0000256" key="2">
    <source>
        <dbReference type="ARBA" id="ARBA00022741"/>
    </source>
</evidence>
<dbReference type="InterPro" id="IPR050763">
    <property type="entry name" value="ABC_transporter_ATP-binding"/>
</dbReference>
<evidence type="ECO:0000313" key="6">
    <source>
        <dbReference type="Proteomes" id="UP000604730"/>
    </source>
</evidence>
<dbReference type="PROSITE" id="PS00211">
    <property type="entry name" value="ABC_TRANSPORTER_1"/>
    <property type="match status" value="1"/>
</dbReference>
<proteinExistence type="predicted"/>
<gene>
    <name evidence="5" type="ORF">JJN12_09455</name>
</gene>
<comment type="caution">
    <text evidence="5">The sequence shown here is derived from an EMBL/GenBank/DDBJ whole genome shotgun (WGS) entry which is preliminary data.</text>
</comment>
<dbReference type="RefSeq" id="WP_208429446.1">
    <property type="nucleotide sequence ID" value="NZ_JAEPRJ010000001.1"/>
</dbReference>
<evidence type="ECO:0000256" key="3">
    <source>
        <dbReference type="ARBA" id="ARBA00022840"/>
    </source>
</evidence>
<keyword evidence="3 5" id="KW-0067">ATP-binding</keyword>
<dbReference type="PROSITE" id="PS50893">
    <property type="entry name" value="ABC_TRANSPORTER_2"/>
    <property type="match status" value="1"/>
</dbReference>
<dbReference type="InterPro" id="IPR017871">
    <property type="entry name" value="ABC_transporter-like_CS"/>
</dbReference>
<dbReference type="InterPro" id="IPR027417">
    <property type="entry name" value="P-loop_NTPase"/>
</dbReference>
<dbReference type="PANTHER" id="PTHR42711:SF4">
    <property type="entry name" value="ABC TRANSPORTER RELATED"/>
    <property type="match status" value="1"/>
</dbReference>
<evidence type="ECO:0000256" key="1">
    <source>
        <dbReference type="ARBA" id="ARBA00022448"/>
    </source>
</evidence>
<dbReference type="SUPFAM" id="SSF52540">
    <property type="entry name" value="P-loop containing nucleoside triphosphate hydrolases"/>
    <property type="match status" value="1"/>
</dbReference>
<dbReference type="Pfam" id="PF00005">
    <property type="entry name" value="ABC_tran"/>
    <property type="match status" value="1"/>
</dbReference>
<dbReference type="GO" id="GO:0005524">
    <property type="term" value="F:ATP binding"/>
    <property type="evidence" value="ECO:0007669"/>
    <property type="project" value="UniProtKB-KW"/>
</dbReference>
<organism evidence="5 6">
    <name type="scientific">Catonella massiliensis</name>
    <dbReference type="NCBI Taxonomy" id="2799636"/>
    <lineage>
        <taxon>Bacteria</taxon>
        <taxon>Bacillati</taxon>
        <taxon>Bacillota</taxon>
        <taxon>Clostridia</taxon>
        <taxon>Lachnospirales</taxon>
        <taxon>Lachnospiraceae</taxon>
        <taxon>Catonella</taxon>
    </lineage>
</organism>
<accession>A0ABS1J1F6</accession>
<feature type="domain" description="ABC transporter" evidence="4">
    <location>
        <begin position="25"/>
        <end position="258"/>
    </location>
</feature>
<keyword evidence="6" id="KW-1185">Reference proteome</keyword>
<dbReference type="SMART" id="SM00382">
    <property type="entry name" value="AAA"/>
    <property type="match status" value="1"/>
</dbReference>
<name>A0ABS1J1F6_9FIRM</name>
<keyword evidence="1" id="KW-0813">Transport</keyword>
<evidence type="ECO:0000313" key="5">
    <source>
        <dbReference type="EMBL" id="MBK5897995.1"/>
    </source>
</evidence>
<evidence type="ECO:0000259" key="4">
    <source>
        <dbReference type="PROSITE" id="PS50893"/>
    </source>
</evidence>
<protein>
    <submittedName>
        <fullName evidence="5">ABC transporter ATP-binding protein</fullName>
    </submittedName>
</protein>
<keyword evidence="2" id="KW-0547">Nucleotide-binding</keyword>
<dbReference type="InterPro" id="IPR003439">
    <property type="entry name" value="ABC_transporter-like_ATP-bd"/>
</dbReference>
<dbReference type="InterPro" id="IPR003593">
    <property type="entry name" value="AAA+_ATPase"/>
</dbReference>
<reference evidence="5 6" key="1">
    <citation type="submission" date="2021-01" db="EMBL/GenBank/DDBJ databases">
        <title>Isolation and description of Catonella massiliensis sp. nov., a novel Catonella species, isolated from a stable periodontitis subject.</title>
        <authorList>
            <person name="Antezack A."/>
            <person name="Boxberger M."/>
            <person name="La Scola B."/>
            <person name="Monnet-Corti V."/>
        </authorList>
    </citation>
    <scope>NUCLEOTIDE SEQUENCE [LARGE SCALE GENOMIC DNA]</scope>
    <source>
        <strain evidence="5 6">Marseille-Q4567</strain>
    </source>
</reference>
<dbReference type="EMBL" id="JAEPRJ010000001">
    <property type="protein sequence ID" value="MBK5897995.1"/>
    <property type="molecule type" value="Genomic_DNA"/>
</dbReference>
<sequence>MNNCIEVKHLTKRFEYYKKEDGVKGSLKNFFKREKLIKESVNNISFNIKEGEFVGFVGPNGAGKTTTLKMLSGILYPTTGEINVLGYIPWERNNEFKRQFSIIMGQKNQLWWDLPAKESLYLNKCIYGIDDEEYKETIKMLADLMEVSNIMDVQVRRLSLGERMKLEIIAALLHKPKVIFLDEPTIGLDMISQKKIRNFLRYYNQEYQATILLTSHYMKDIEDLCSRIIVINEGEVVYDGKSEDINSIYYDKKIITLKFSSAVDKEILEQFGIIRKYDECEAEIEVNKDDVKRLLQKVTDTMPIKDFGLSDIPLEEGLERIYERQ</sequence>
<dbReference type="CDD" id="cd03267">
    <property type="entry name" value="ABC_NatA_like"/>
    <property type="match status" value="1"/>
</dbReference>
<dbReference type="Gene3D" id="3.40.50.300">
    <property type="entry name" value="P-loop containing nucleotide triphosphate hydrolases"/>
    <property type="match status" value="1"/>
</dbReference>